<dbReference type="InterPro" id="IPR010998">
    <property type="entry name" value="Integrase_recombinase_N"/>
</dbReference>
<evidence type="ECO:0000313" key="8">
    <source>
        <dbReference type="Proteomes" id="UP000070646"/>
    </source>
</evidence>
<protein>
    <submittedName>
        <fullName evidence="7">Site-specific recombinase, phage integrase family</fullName>
    </submittedName>
</protein>
<dbReference type="AlphaFoldDB" id="A0A133MKM4"/>
<dbReference type="GO" id="GO:0015074">
    <property type="term" value="P:DNA integration"/>
    <property type="evidence" value="ECO:0007669"/>
    <property type="project" value="InterPro"/>
</dbReference>
<accession>A0A133MKM4</accession>
<reference evidence="7 8" key="1">
    <citation type="submission" date="2016-01" db="EMBL/GenBank/DDBJ databases">
        <authorList>
            <person name="Oliw E.H."/>
        </authorList>
    </citation>
    <scope>NUCLEOTIDE SEQUENCE [LARGE SCALE GENOMIC DNA]</scope>
    <source>
        <strain evidence="7 8">MJR7757A</strain>
    </source>
</reference>
<keyword evidence="2 4" id="KW-0238">DNA-binding</keyword>
<dbReference type="SUPFAM" id="SSF56349">
    <property type="entry name" value="DNA breaking-rejoining enzymes"/>
    <property type="match status" value="1"/>
</dbReference>
<dbReference type="InterPro" id="IPR002104">
    <property type="entry name" value="Integrase_catalytic"/>
</dbReference>
<dbReference type="PROSITE" id="PS51900">
    <property type="entry name" value="CB"/>
    <property type="match status" value="1"/>
</dbReference>
<dbReference type="InterPro" id="IPR044068">
    <property type="entry name" value="CB"/>
</dbReference>
<dbReference type="InterPro" id="IPR013762">
    <property type="entry name" value="Integrase-like_cat_sf"/>
</dbReference>
<dbReference type="EMBL" id="LRPU01000227">
    <property type="protein sequence ID" value="KXA04540.1"/>
    <property type="molecule type" value="Genomic_DNA"/>
</dbReference>
<organism evidence="7 8">
    <name type="scientific">Clostridium perfringens</name>
    <dbReference type="NCBI Taxonomy" id="1502"/>
    <lineage>
        <taxon>Bacteria</taxon>
        <taxon>Bacillati</taxon>
        <taxon>Bacillota</taxon>
        <taxon>Clostridia</taxon>
        <taxon>Eubacteriales</taxon>
        <taxon>Clostridiaceae</taxon>
        <taxon>Clostridium</taxon>
    </lineage>
</organism>
<name>A0A133MKM4_CLOPF</name>
<feature type="domain" description="Core-binding (CB)" evidence="6">
    <location>
        <begin position="24"/>
        <end position="135"/>
    </location>
</feature>
<comment type="similarity">
    <text evidence="1">Belongs to the 'phage' integrase family.</text>
</comment>
<dbReference type="GO" id="GO:0003677">
    <property type="term" value="F:DNA binding"/>
    <property type="evidence" value="ECO:0007669"/>
    <property type="project" value="UniProtKB-UniRule"/>
</dbReference>
<dbReference type="Gene3D" id="1.10.443.10">
    <property type="entry name" value="Intergrase catalytic core"/>
    <property type="match status" value="1"/>
</dbReference>
<dbReference type="Proteomes" id="UP000070646">
    <property type="component" value="Unassembled WGS sequence"/>
</dbReference>
<dbReference type="PANTHER" id="PTHR30349:SF41">
    <property type="entry name" value="INTEGRASE_RECOMBINASE PROTEIN MJ0367-RELATED"/>
    <property type="match status" value="1"/>
</dbReference>
<evidence type="ECO:0000256" key="4">
    <source>
        <dbReference type="PROSITE-ProRule" id="PRU01248"/>
    </source>
</evidence>
<dbReference type="InterPro" id="IPR050090">
    <property type="entry name" value="Tyrosine_recombinase_XerCD"/>
</dbReference>
<gene>
    <name evidence="7" type="ORF">HMPREF3222_03194</name>
</gene>
<feature type="domain" description="Tyr recombinase" evidence="5">
    <location>
        <begin position="156"/>
        <end position="339"/>
    </location>
</feature>
<dbReference type="GO" id="GO:0006310">
    <property type="term" value="P:DNA recombination"/>
    <property type="evidence" value="ECO:0007669"/>
    <property type="project" value="UniProtKB-KW"/>
</dbReference>
<sequence>MLIVIKLTGGVFFVMARILTKNKNELLDVLDIFMTDCKYRDLRRASIRLYERSLKLLFKFLEDDYNVIYVEDVKEEHIRNYIKFTKERGKYSYVSNDNILNTNAPQNRGDFGQPVSLRTLDNYIGTIKMFFNWCIDNKYLKQNPTNKIKRIKVSRKPKPEVTLDEFNKLLHSLDLTLFSEYRDYVLIQLLLDTGMRIGECLELKEEDLDIKNKTIFISAEIAKGRKDRYVFFSSIMQRTLEKWLIYKDRYVSSEYLFVTNRGGKYQIHYFEKHLRNYLKRAKIDKQITPHTLRNNFAKRFLMSGGDIYTLSKLLGHSSVRVTESAYLDLTTTDIRKNYLKYSPLENMRKRNW</sequence>
<dbReference type="PROSITE" id="PS51898">
    <property type="entry name" value="TYR_RECOMBINASE"/>
    <property type="match status" value="1"/>
</dbReference>
<dbReference type="Pfam" id="PF00589">
    <property type="entry name" value="Phage_integrase"/>
    <property type="match status" value="1"/>
</dbReference>
<evidence type="ECO:0000256" key="3">
    <source>
        <dbReference type="ARBA" id="ARBA00023172"/>
    </source>
</evidence>
<dbReference type="PATRIC" id="fig|1502.174.peg.3226"/>
<proteinExistence type="inferred from homology"/>
<dbReference type="Gene3D" id="1.10.150.130">
    <property type="match status" value="1"/>
</dbReference>
<evidence type="ECO:0000256" key="2">
    <source>
        <dbReference type="ARBA" id="ARBA00023125"/>
    </source>
</evidence>
<evidence type="ECO:0000259" key="6">
    <source>
        <dbReference type="PROSITE" id="PS51900"/>
    </source>
</evidence>
<dbReference type="PANTHER" id="PTHR30349">
    <property type="entry name" value="PHAGE INTEGRASE-RELATED"/>
    <property type="match status" value="1"/>
</dbReference>
<dbReference type="InterPro" id="IPR011010">
    <property type="entry name" value="DNA_brk_join_enz"/>
</dbReference>
<keyword evidence="3" id="KW-0233">DNA recombination</keyword>
<comment type="caution">
    <text evidence="7">The sequence shown here is derived from an EMBL/GenBank/DDBJ whole genome shotgun (WGS) entry which is preliminary data.</text>
</comment>
<evidence type="ECO:0000256" key="1">
    <source>
        <dbReference type="ARBA" id="ARBA00008857"/>
    </source>
</evidence>
<evidence type="ECO:0000259" key="5">
    <source>
        <dbReference type="PROSITE" id="PS51898"/>
    </source>
</evidence>
<evidence type="ECO:0000313" key="7">
    <source>
        <dbReference type="EMBL" id="KXA04540.1"/>
    </source>
</evidence>